<comment type="similarity">
    <text evidence="3">Belongs to the class-V pyridoxal-phosphate-dependent aminotransferase family. Csd subfamily.</text>
</comment>
<dbReference type="InterPro" id="IPR016454">
    <property type="entry name" value="Cysteine_dSase"/>
</dbReference>
<dbReference type="Gene3D" id="3.40.640.10">
    <property type="entry name" value="Type I PLP-dependent aspartate aminotransferase-like (Major domain)"/>
    <property type="match status" value="1"/>
</dbReference>
<dbReference type="EC" id="2.8.1.7" evidence="4"/>
<evidence type="ECO:0000313" key="10">
    <source>
        <dbReference type="EMBL" id="PJG82668.1"/>
    </source>
</evidence>
<evidence type="ECO:0000256" key="4">
    <source>
        <dbReference type="ARBA" id="ARBA00012239"/>
    </source>
</evidence>
<dbReference type="InterPro" id="IPR015422">
    <property type="entry name" value="PyrdxlP-dep_Trfase_small"/>
</dbReference>
<dbReference type="GO" id="GO:0031071">
    <property type="term" value="F:cysteine desulfurase activity"/>
    <property type="evidence" value="ECO:0007669"/>
    <property type="project" value="UniProtKB-EC"/>
</dbReference>
<sequence length="401" mass="44663">MAFDHQLFRQQFPYFQHNENAVYFDNAATTLKPQVLIDSTVAFYQSAGSVHRSQYDENQTALYEQARARVKALINAESEDAVIWTSGTTQAVNIVANGLLAQLSADDEIIISEADHHANFVTWQQIAKKCGAKIIVLPITDQWLIDEQALQQALNERTKLVALNFVSNVTGTEQPVEKLIKLIRKKTRAFVLVDAAQAISHLNIDIQRLDADFIAFSAHKIYGPNGLGVLSGKLSALEQLQPLIFGGKMVDRVSKSHISFAPLPYRLEAGTPNIAAVIGFSAVLHWLENWDIEQAESYVRQLTEQIKVRLKNYPNCQLFESPQPSSVISFVFKHIASSDLATLLTEQGIALRTGEHCAQPYLARLGESSTLRLSLAPYNNTEEIDAFFNALNNALNLLEIE</sequence>
<dbReference type="InterPro" id="IPR010970">
    <property type="entry name" value="Cys_dSase_SufS"/>
</dbReference>
<proteinExistence type="inferred from homology"/>
<evidence type="ECO:0000256" key="1">
    <source>
        <dbReference type="ARBA" id="ARBA00001933"/>
    </source>
</evidence>
<evidence type="ECO:0000256" key="2">
    <source>
        <dbReference type="ARBA" id="ARBA00002824"/>
    </source>
</evidence>
<dbReference type="RefSeq" id="WP_100296927.1">
    <property type="nucleotide sequence ID" value="NZ_PHGZ01000015.1"/>
</dbReference>
<comment type="cofactor">
    <cofactor evidence="1">
        <name>pyridoxal 5'-phosphate</name>
        <dbReference type="ChEBI" id="CHEBI:597326"/>
    </cofactor>
</comment>
<dbReference type="PANTHER" id="PTHR43586:SF8">
    <property type="entry name" value="CYSTEINE DESULFURASE 1, CHLOROPLASTIC"/>
    <property type="match status" value="1"/>
</dbReference>
<dbReference type="AlphaFoldDB" id="A0A2M8RUV1"/>
<dbReference type="InterPro" id="IPR015421">
    <property type="entry name" value="PyrdxlP-dep_Trfase_major"/>
</dbReference>
<evidence type="ECO:0000256" key="8">
    <source>
        <dbReference type="ARBA" id="ARBA00050776"/>
    </source>
</evidence>
<dbReference type="Proteomes" id="UP000230282">
    <property type="component" value="Unassembled WGS sequence"/>
</dbReference>
<feature type="domain" description="Aminotransferase class V" evidence="9">
    <location>
        <begin position="22"/>
        <end position="387"/>
    </location>
</feature>
<evidence type="ECO:0000256" key="6">
    <source>
        <dbReference type="ARBA" id="ARBA00022679"/>
    </source>
</evidence>
<evidence type="ECO:0000256" key="3">
    <source>
        <dbReference type="ARBA" id="ARBA00010447"/>
    </source>
</evidence>
<dbReference type="InterPro" id="IPR015424">
    <property type="entry name" value="PyrdxlP-dep_Trfase"/>
</dbReference>
<dbReference type="CDD" id="cd06453">
    <property type="entry name" value="SufS_like"/>
    <property type="match status" value="1"/>
</dbReference>
<gene>
    <name evidence="10" type="ORF">CVP04_07640</name>
</gene>
<evidence type="ECO:0000256" key="7">
    <source>
        <dbReference type="ARBA" id="ARBA00022898"/>
    </source>
</evidence>
<comment type="function">
    <text evidence="2">Catalyzes the removal of elemental sulfur and selenium atoms from L-cysteine, L-cystine, L-selenocysteine, and L-selenocystine to produce L-alanine.</text>
</comment>
<keyword evidence="11" id="KW-1185">Reference proteome</keyword>
<dbReference type="OrthoDB" id="9808002at2"/>
<evidence type="ECO:0000259" key="9">
    <source>
        <dbReference type="Pfam" id="PF00266"/>
    </source>
</evidence>
<evidence type="ECO:0000256" key="5">
    <source>
        <dbReference type="ARBA" id="ARBA00021850"/>
    </source>
</evidence>
<dbReference type="InterPro" id="IPR000192">
    <property type="entry name" value="Aminotrans_V_dom"/>
</dbReference>
<dbReference type="Pfam" id="PF00266">
    <property type="entry name" value="Aminotran_5"/>
    <property type="match status" value="1"/>
</dbReference>
<protein>
    <recommendedName>
        <fullName evidence="5">Probable cysteine desulfurase</fullName>
        <ecNumber evidence="4">2.8.1.7</ecNumber>
    </recommendedName>
</protein>
<dbReference type="GO" id="GO:0006534">
    <property type="term" value="P:cysteine metabolic process"/>
    <property type="evidence" value="ECO:0007669"/>
    <property type="project" value="InterPro"/>
</dbReference>
<evidence type="ECO:0000313" key="11">
    <source>
        <dbReference type="Proteomes" id="UP000230282"/>
    </source>
</evidence>
<name>A0A2M8RUV1_9PAST</name>
<dbReference type="SUPFAM" id="SSF53383">
    <property type="entry name" value="PLP-dependent transferases"/>
    <property type="match status" value="1"/>
</dbReference>
<keyword evidence="6" id="KW-0808">Transferase</keyword>
<dbReference type="EMBL" id="PHGZ01000015">
    <property type="protein sequence ID" value="PJG82668.1"/>
    <property type="molecule type" value="Genomic_DNA"/>
</dbReference>
<keyword evidence="7" id="KW-0663">Pyridoxal phosphate</keyword>
<accession>A0A2M8RUV1</accession>
<dbReference type="PIRSF" id="PIRSF005572">
    <property type="entry name" value="NifS"/>
    <property type="match status" value="1"/>
</dbReference>
<dbReference type="Gene3D" id="3.90.1150.10">
    <property type="entry name" value="Aspartate Aminotransferase, domain 1"/>
    <property type="match status" value="1"/>
</dbReference>
<comment type="catalytic activity">
    <reaction evidence="8">
        <text>(sulfur carrier)-H + L-cysteine = (sulfur carrier)-SH + L-alanine</text>
        <dbReference type="Rhea" id="RHEA:43892"/>
        <dbReference type="Rhea" id="RHEA-COMP:14737"/>
        <dbReference type="Rhea" id="RHEA-COMP:14739"/>
        <dbReference type="ChEBI" id="CHEBI:29917"/>
        <dbReference type="ChEBI" id="CHEBI:35235"/>
        <dbReference type="ChEBI" id="CHEBI:57972"/>
        <dbReference type="ChEBI" id="CHEBI:64428"/>
        <dbReference type="EC" id="2.8.1.7"/>
    </reaction>
</comment>
<organism evidence="10 11">
    <name type="scientific">Caviibacterium pharyngocola</name>
    <dbReference type="NCBI Taxonomy" id="28159"/>
    <lineage>
        <taxon>Bacteria</taxon>
        <taxon>Pseudomonadati</taxon>
        <taxon>Pseudomonadota</taxon>
        <taxon>Gammaproteobacteria</taxon>
        <taxon>Pasteurellales</taxon>
        <taxon>Pasteurellaceae</taxon>
        <taxon>Caviibacterium</taxon>
    </lineage>
</organism>
<dbReference type="PANTHER" id="PTHR43586">
    <property type="entry name" value="CYSTEINE DESULFURASE"/>
    <property type="match status" value="1"/>
</dbReference>
<comment type="caution">
    <text evidence="10">The sequence shown here is derived from an EMBL/GenBank/DDBJ whole genome shotgun (WGS) entry which is preliminary data.</text>
</comment>
<reference evidence="10 11" key="1">
    <citation type="submission" date="2017-11" db="EMBL/GenBank/DDBJ databases">
        <title>Reclassification of Bisgaard taxon 5 as Caviibacterium pharyngocola gen. nov., sp. nov.</title>
        <authorList>
            <person name="Christensen H."/>
        </authorList>
    </citation>
    <scope>NUCLEOTIDE SEQUENCE [LARGE SCALE GENOMIC DNA]</scope>
    <source>
        <strain evidence="10 11">7_3</strain>
    </source>
</reference>
<dbReference type="GO" id="GO:0030170">
    <property type="term" value="F:pyridoxal phosphate binding"/>
    <property type="evidence" value="ECO:0007669"/>
    <property type="project" value="InterPro"/>
</dbReference>